<dbReference type="Gene3D" id="3.40.1350.10">
    <property type="match status" value="1"/>
</dbReference>
<keyword evidence="3" id="KW-0378">Hydrolase</keyword>
<keyword evidence="3" id="KW-0540">Nuclease</keyword>
<keyword evidence="3" id="KW-0255">Endonuclease</keyword>
<reference evidence="3 4" key="1">
    <citation type="submission" date="2016-10" db="EMBL/GenBank/DDBJ databases">
        <authorList>
            <person name="de Groot N.N."/>
        </authorList>
    </citation>
    <scope>NUCLEOTIDE SEQUENCE [LARGE SCALE GENOMIC DNA]</scope>
    <source>
        <strain evidence="3 4">DSM 16619</strain>
    </source>
</reference>
<dbReference type="InterPro" id="IPR007560">
    <property type="entry name" value="Restrct_endonuc_IV_Mrr"/>
</dbReference>
<evidence type="ECO:0000256" key="1">
    <source>
        <dbReference type="SAM" id="MobiDB-lite"/>
    </source>
</evidence>
<protein>
    <submittedName>
        <fullName evidence="3">Restriction endonuclease</fullName>
    </submittedName>
</protein>
<dbReference type="Proteomes" id="UP000198781">
    <property type="component" value="Unassembled WGS sequence"/>
</dbReference>
<dbReference type="OrthoDB" id="8456870at2"/>
<sequence length="415" mass="44998">MASKGAPRSSSKKSGKSGAARIAPQKVDSSASDISGVSASGFMHKYYDWAAFENFVKGLYEGDGETSVERDVTETDRYGATRQIDVKITRKTRFHKFVTIIECKRWKSPVSRSRIDILASTIEALGASNGAMFTTRGFEAGAVAYAKAKGIELFLVRDLTPEEWGLPGRHVSLTLHVNAGEFKDMRLEASAIMLVDGPPPTDALLAIDMSVKGPGHPDFDLFSVKTGERGPNLVDILGDAHGMLMNMVGKSFGVFDGGVKSTVELITPCEIDFTGTEFHQLRLAKIAARVQKIGMRFRAHVDQTPMHFDRGANLDFAVMVESFVSEQRLVAHRRPGDSEISFRDGAIKQPTAAEAADVFQNNSLLTVACARWVGVGEAVAQKSLTADRMIRVKVDVANGKPSLSLVAARYENGAP</sequence>
<dbReference type="GO" id="GO:0004519">
    <property type="term" value="F:endonuclease activity"/>
    <property type="evidence" value="ECO:0007669"/>
    <property type="project" value="UniProtKB-KW"/>
</dbReference>
<evidence type="ECO:0000313" key="3">
    <source>
        <dbReference type="EMBL" id="SDC16091.1"/>
    </source>
</evidence>
<feature type="domain" description="Restriction endonuclease type IV Mrr" evidence="2">
    <location>
        <begin position="48"/>
        <end position="154"/>
    </location>
</feature>
<keyword evidence="4" id="KW-1185">Reference proteome</keyword>
<dbReference type="Pfam" id="PF04471">
    <property type="entry name" value="Mrr_cat"/>
    <property type="match status" value="1"/>
</dbReference>
<feature type="compositionally biased region" description="Low complexity" evidence="1">
    <location>
        <begin position="16"/>
        <end position="33"/>
    </location>
</feature>
<evidence type="ECO:0000259" key="2">
    <source>
        <dbReference type="Pfam" id="PF04471"/>
    </source>
</evidence>
<dbReference type="InterPro" id="IPR011856">
    <property type="entry name" value="tRNA_endonuc-like_dom_sf"/>
</dbReference>
<dbReference type="AlphaFoldDB" id="A0A1G6JBH1"/>
<evidence type="ECO:0000313" key="4">
    <source>
        <dbReference type="Proteomes" id="UP000198781"/>
    </source>
</evidence>
<dbReference type="RefSeq" id="WP_092739691.1">
    <property type="nucleotide sequence ID" value="NZ_FMZC01000001.1"/>
</dbReference>
<dbReference type="GO" id="GO:0003677">
    <property type="term" value="F:DNA binding"/>
    <property type="evidence" value="ECO:0007669"/>
    <property type="project" value="InterPro"/>
</dbReference>
<organism evidence="3 4">
    <name type="scientific">Paracidovorax valerianellae</name>
    <dbReference type="NCBI Taxonomy" id="187868"/>
    <lineage>
        <taxon>Bacteria</taxon>
        <taxon>Pseudomonadati</taxon>
        <taxon>Pseudomonadota</taxon>
        <taxon>Betaproteobacteria</taxon>
        <taxon>Burkholderiales</taxon>
        <taxon>Comamonadaceae</taxon>
        <taxon>Paracidovorax</taxon>
    </lineage>
</organism>
<feature type="region of interest" description="Disordered" evidence="1">
    <location>
        <begin position="1"/>
        <end position="33"/>
    </location>
</feature>
<proteinExistence type="predicted"/>
<dbReference type="STRING" id="187868.SAMN05192589_101363"/>
<dbReference type="GO" id="GO:0009307">
    <property type="term" value="P:DNA restriction-modification system"/>
    <property type="evidence" value="ECO:0007669"/>
    <property type="project" value="InterPro"/>
</dbReference>
<dbReference type="EMBL" id="FMZC01000001">
    <property type="protein sequence ID" value="SDC16091.1"/>
    <property type="molecule type" value="Genomic_DNA"/>
</dbReference>
<gene>
    <name evidence="3" type="ORF">SAMN05192589_101363</name>
</gene>
<dbReference type="InterPro" id="IPR011335">
    <property type="entry name" value="Restrct_endonuc-II-like"/>
</dbReference>
<accession>A0A1G6JBH1</accession>
<dbReference type="SUPFAM" id="SSF52980">
    <property type="entry name" value="Restriction endonuclease-like"/>
    <property type="match status" value="1"/>
</dbReference>
<name>A0A1G6JBH1_9BURK</name>